<organism evidence="3 4">
    <name type="scientific">Umbra pygmaea</name>
    <name type="common">Eastern mudminnow</name>
    <dbReference type="NCBI Taxonomy" id="75934"/>
    <lineage>
        <taxon>Eukaryota</taxon>
        <taxon>Metazoa</taxon>
        <taxon>Chordata</taxon>
        <taxon>Craniata</taxon>
        <taxon>Vertebrata</taxon>
        <taxon>Euteleostomi</taxon>
        <taxon>Actinopterygii</taxon>
        <taxon>Neopterygii</taxon>
        <taxon>Teleostei</taxon>
        <taxon>Protacanthopterygii</taxon>
        <taxon>Esociformes</taxon>
        <taxon>Umbridae</taxon>
        <taxon>Umbra</taxon>
    </lineage>
</organism>
<evidence type="ECO:0000313" key="4">
    <source>
        <dbReference type="Proteomes" id="UP001557470"/>
    </source>
</evidence>
<dbReference type="AlphaFoldDB" id="A0ABD0W4D0"/>
<feature type="domain" description="MADF" evidence="2">
    <location>
        <begin position="12"/>
        <end position="57"/>
    </location>
</feature>
<gene>
    <name evidence="3" type="ORF">UPYG_G00288470</name>
</gene>
<dbReference type="Proteomes" id="UP001557470">
    <property type="component" value="Unassembled WGS sequence"/>
</dbReference>
<protein>
    <recommendedName>
        <fullName evidence="2">MADF domain-containing protein</fullName>
    </recommendedName>
</protein>
<feature type="compositionally biased region" description="Low complexity" evidence="1">
    <location>
        <begin position="75"/>
        <end position="85"/>
    </location>
</feature>
<evidence type="ECO:0000256" key="1">
    <source>
        <dbReference type="SAM" id="MobiDB-lite"/>
    </source>
</evidence>
<keyword evidence="4" id="KW-1185">Reference proteome</keyword>
<accession>A0ABD0W4D0</accession>
<proteinExistence type="predicted"/>
<name>A0ABD0W4D0_UMBPY</name>
<evidence type="ECO:0000313" key="3">
    <source>
        <dbReference type="EMBL" id="KAL0965949.1"/>
    </source>
</evidence>
<sequence>MAIWSEEAEDQLILLIQERPPLYDITEKRYANRVAKTQLWREIENTLSISEKELKKRRQESTSNLIKEPGAPDVDGSSDTGTSSSQEHSTTPEGTITPLEEPSFLQGTDCTPLAESTICGENNQSQHSSTRGKRSRKTLDESADDASIVLMRTLKTLETIASKHTGDGIKNYCRSLETRMRTLSTSRLPYVMNDIDNCLFKHVIDDQNQAHYTQLGE</sequence>
<dbReference type="InterPro" id="IPR006578">
    <property type="entry name" value="MADF-dom"/>
</dbReference>
<evidence type="ECO:0000259" key="2">
    <source>
        <dbReference type="Pfam" id="PF10545"/>
    </source>
</evidence>
<feature type="compositionally biased region" description="Polar residues" evidence="1">
    <location>
        <begin position="119"/>
        <end position="129"/>
    </location>
</feature>
<reference evidence="3 4" key="1">
    <citation type="submission" date="2024-06" db="EMBL/GenBank/DDBJ databases">
        <authorList>
            <person name="Pan Q."/>
            <person name="Wen M."/>
            <person name="Jouanno E."/>
            <person name="Zahm M."/>
            <person name="Klopp C."/>
            <person name="Cabau C."/>
            <person name="Louis A."/>
            <person name="Berthelot C."/>
            <person name="Parey E."/>
            <person name="Roest Crollius H."/>
            <person name="Montfort J."/>
            <person name="Robinson-Rechavi M."/>
            <person name="Bouchez O."/>
            <person name="Lampietro C."/>
            <person name="Lopez Roques C."/>
            <person name="Donnadieu C."/>
            <person name="Postlethwait J."/>
            <person name="Bobe J."/>
            <person name="Verreycken H."/>
            <person name="Guiguen Y."/>
        </authorList>
    </citation>
    <scope>NUCLEOTIDE SEQUENCE [LARGE SCALE GENOMIC DNA]</scope>
    <source>
        <strain evidence="3">Up_M1</strain>
        <tissue evidence="3">Testis</tissue>
    </source>
</reference>
<feature type="region of interest" description="Disordered" evidence="1">
    <location>
        <begin position="54"/>
        <end position="141"/>
    </location>
</feature>
<dbReference type="EMBL" id="JAGEUA010000009">
    <property type="protein sequence ID" value="KAL0965949.1"/>
    <property type="molecule type" value="Genomic_DNA"/>
</dbReference>
<dbReference type="Pfam" id="PF10545">
    <property type="entry name" value="MADF_DNA_bdg"/>
    <property type="match status" value="1"/>
</dbReference>
<comment type="caution">
    <text evidence="3">The sequence shown here is derived from an EMBL/GenBank/DDBJ whole genome shotgun (WGS) entry which is preliminary data.</text>
</comment>